<dbReference type="PROSITE" id="PS50110">
    <property type="entry name" value="RESPONSE_REGULATORY"/>
    <property type="match status" value="1"/>
</dbReference>
<sequence>MIHVMVADDHQLVREGVRKILASSPDIMLGCEAADGVSTLELVRKYQCAGTLLLLDWTMPGGGENLIRQIKALRPQLAILILSMHNEAAIAYSALRAGASGYITKDSDPDTLIYAVKQIGAGRQFIDPNLVSQVLVTRPSPALDRLSERELEIYQLLVKGTSVSDIARTLNISIKTVSTHKSNLMLKLNVDSIADLVRFSMR</sequence>
<evidence type="ECO:0000259" key="7">
    <source>
        <dbReference type="PROSITE" id="PS50110"/>
    </source>
</evidence>
<dbReference type="PROSITE" id="PS50043">
    <property type="entry name" value="HTH_LUXR_2"/>
    <property type="match status" value="1"/>
</dbReference>
<name>D2WA18_9GAMM</name>
<dbReference type="SUPFAM" id="SSF52172">
    <property type="entry name" value="CheY-like"/>
    <property type="match status" value="1"/>
</dbReference>
<dbReference type="GO" id="GO:0006355">
    <property type="term" value="P:regulation of DNA-templated transcription"/>
    <property type="evidence" value="ECO:0007669"/>
    <property type="project" value="InterPro"/>
</dbReference>
<evidence type="ECO:0000256" key="1">
    <source>
        <dbReference type="ARBA" id="ARBA00022553"/>
    </source>
</evidence>
<dbReference type="PRINTS" id="PR00038">
    <property type="entry name" value="HTHLUXR"/>
</dbReference>
<dbReference type="InterPro" id="IPR039420">
    <property type="entry name" value="WalR-like"/>
</dbReference>
<evidence type="ECO:0000256" key="5">
    <source>
        <dbReference type="PROSITE-ProRule" id="PRU00169"/>
    </source>
</evidence>
<accession>D2WA18</accession>
<feature type="domain" description="HTH luxR-type" evidence="6">
    <location>
        <begin position="139"/>
        <end position="202"/>
    </location>
</feature>
<evidence type="ECO:0000256" key="4">
    <source>
        <dbReference type="ARBA" id="ARBA00023163"/>
    </source>
</evidence>
<dbReference type="PANTHER" id="PTHR43214">
    <property type="entry name" value="TWO-COMPONENT RESPONSE REGULATOR"/>
    <property type="match status" value="1"/>
</dbReference>
<dbReference type="Gene3D" id="3.40.50.2300">
    <property type="match status" value="1"/>
</dbReference>
<evidence type="ECO:0000256" key="2">
    <source>
        <dbReference type="ARBA" id="ARBA00023015"/>
    </source>
</evidence>
<keyword evidence="3" id="KW-0238">DNA-binding</keyword>
<organism evidence="8">
    <name type="scientific">Methylomonas sp. 16a</name>
    <dbReference type="NCBI Taxonomy" id="318114"/>
    <lineage>
        <taxon>Bacteria</taxon>
        <taxon>Pseudomonadati</taxon>
        <taxon>Pseudomonadota</taxon>
        <taxon>Gammaproteobacteria</taxon>
        <taxon>Methylococcales</taxon>
        <taxon>Methylococcaceae</taxon>
        <taxon>Methylomonas</taxon>
    </lineage>
</organism>
<dbReference type="Pfam" id="PF00196">
    <property type="entry name" value="GerE"/>
    <property type="match status" value="1"/>
</dbReference>
<evidence type="ECO:0000256" key="3">
    <source>
        <dbReference type="ARBA" id="ARBA00023125"/>
    </source>
</evidence>
<dbReference type="SUPFAM" id="SSF46894">
    <property type="entry name" value="C-terminal effector domain of the bipartite response regulators"/>
    <property type="match status" value="1"/>
</dbReference>
<dbReference type="InterPro" id="IPR000792">
    <property type="entry name" value="Tscrpt_reg_LuxR_C"/>
</dbReference>
<proteinExistence type="predicted"/>
<dbReference type="SMART" id="SM00421">
    <property type="entry name" value="HTH_LUXR"/>
    <property type="match status" value="1"/>
</dbReference>
<dbReference type="InterPro" id="IPR016032">
    <property type="entry name" value="Sig_transdc_resp-reg_C-effctor"/>
</dbReference>
<reference evidence="8" key="1">
    <citation type="submission" date="2009-05" db="EMBL/GenBank/DDBJ databases">
        <title>Nitrogen Metabolism in Methanotrophic Bacterium Methylmonas sp. Strain 16a.</title>
        <authorList>
            <person name="Ye R.W."/>
            <person name="Odom M.J."/>
            <person name="Tomb J.-F."/>
        </authorList>
    </citation>
    <scope>NUCLEOTIDE SEQUENCE</scope>
    <source>
        <strain evidence="8">16a</strain>
    </source>
</reference>
<keyword evidence="4" id="KW-0804">Transcription</keyword>
<feature type="domain" description="Response regulatory" evidence="7">
    <location>
        <begin position="3"/>
        <end position="120"/>
    </location>
</feature>
<dbReference type="GO" id="GO:0003677">
    <property type="term" value="F:DNA binding"/>
    <property type="evidence" value="ECO:0007669"/>
    <property type="project" value="UniProtKB-KW"/>
</dbReference>
<dbReference type="EMBL" id="GQ226037">
    <property type="protein sequence ID" value="ADB12476.1"/>
    <property type="molecule type" value="Genomic_DNA"/>
</dbReference>
<dbReference type="Pfam" id="PF00072">
    <property type="entry name" value="Response_reg"/>
    <property type="match status" value="1"/>
</dbReference>
<dbReference type="CDD" id="cd06170">
    <property type="entry name" value="LuxR_C_like"/>
    <property type="match status" value="1"/>
</dbReference>
<evidence type="ECO:0000313" key="8">
    <source>
        <dbReference type="EMBL" id="ADB12476.1"/>
    </source>
</evidence>
<dbReference type="GO" id="GO:0000160">
    <property type="term" value="P:phosphorelay signal transduction system"/>
    <property type="evidence" value="ECO:0007669"/>
    <property type="project" value="InterPro"/>
</dbReference>
<dbReference type="PANTHER" id="PTHR43214:SF41">
    <property type="entry name" value="NITRATE_NITRITE RESPONSE REGULATOR PROTEIN NARP"/>
    <property type="match status" value="1"/>
</dbReference>
<gene>
    <name evidence="8" type="primary">nirZ</name>
</gene>
<protein>
    <submittedName>
        <fullName evidence="8">NirZ</fullName>
    </submittedName>
</protein>
<dbReference type="SMART" id="SM00448">
    <property type="entry name" value="REC"/>
    <property type="match status" value="1"/>
</dbReference>
<dbReference type="InterPro" id="IPR058245">
    <property type="entry name" value="NreC/VraR/RcsB-like_REC"/>
</dbReference>
<dbReference type="CDD" id="cd17535">
    <property type="entry name" value="REC_NarL-like"/>
    <property type="match status" value="1"/>
</dbReference>
<dbReference type="InterPro" id="IPR001789">
    <property type="entry name" value="Sig_transdc_resp-reg_receiver"/>
</dbReference>
<dbReference type="AlphaFoldDB" id="D2WA18"/>
<evidence type="ECO:0000259" key="6">
    <source>
        <dbReference type="PROSITE" id="PS50043"/>
    </source>
</evidence>
<dbReference type="PROSITE" id="PS00622">
    <property type="entry name" value="HTH_LUXR_1"/>
    <property type="match status" value="1"/>
</dbReference>
<keyword evidence="1 5" id="KW-0597">Phosphoprotein</keyword>
<dbReference type="InterPro" id="IPR011006">
    <property type="entry name" value="CheY-like_superfamily"/>
</dbReference>
<feature type="modified residue" description="4-aspartylphosphate" evidence="5">
    <location>
        <position position="56"/>
    </location>
</feature>
<keyword evidence="2" id="KW-0805">Transcription regulation</keyword>